<dbReference type="Pfam" id="PF00139">
    <property type="entry name" value="Lectin_legB"/>
    <property type="match status" value="1"/>
</dbReference>
<keyword evidence="4" id="KW-1133">Transmembrane helix</keyword>
<feature type="region of interest" description="Disordered" evidence="3">
    <location>
        <begin position="268"/>
        <end position="292"/>
    </location>
</feature>
<organism evidence="6 7">
    <name type="scientific">Kalanchoe fedtschenkoi</name>
    <name type="common">Lavender scallops</name>
    <name type="synonym">South American air plant</name>
    <dbReference type="NCBI Taxonomy" id="63787"/>
    <lineage>
        <taxon>Eukaryota</taxon>
        <taxon>Viridiplantae</taxon>
        <taxon>Streptophyta</taxon>
        <taxon>Embryophyta</taxon>
        <taxon>Tracheophyta</taxon>
        <taxon>Spermatophyta</taxon>
        <taxon>Magnoliopsida</taxon>
        <taxon>eudicotyledons</taxon>
        <taxon>Gunneridae</taxon>
        <taxon>Pentapetalae</taxon>
        <taxon>Saxifragales</taxon>
        <taxon>Crassulaceae</taxon>
        <taxon>Kalanchoe</taxon>
    </lineage>
</organism>
<sequence length="364" mass="39407">MAVFNFSIHTASFCLIALFLILFSNPILILSSGTLDTTPTHTTATTNPNFFDSQISLYGDAALVDGGSSISLTSSSVSSYGMVMYEKPLKFLESNPRNGVSFTAHFSFSISGDKGDGIVFLIAPKDLASKFPGKDKFGITRDVRFFGVEFDTSMDGNVGDSNVNHVGIVVNNLASSSIVNVSGANLVLNSGKKLQSWIDYDASSKRIEVRLSELGTARPYDPLLGYSVDLGQLWKDEEVFVGISSSSGNSKQKSNLYSGRFVVRDVPSSLHSQPIDPSSIKEADQSSKRDGEQKNSFCPLSILAGLIFTTGCGALAAFVVLFLWVVFVDRHRIIPAEPDFKYENINVVVEKDMDDAKNLLNGNA</sequence>
<dbReference type="AlphaFoldDB" id="A0A7N0TH22"/>
<name>A0A7N0TH22_KALFE</name>
<feature type="domain" description="Legume lectin" evidence="5">
    <location>
        <begin position="50"/>
        <end position="272"/>
    </location>
</feature>
<feature type="transmembrane region" description="Helical" evidence="4">
    <location>
        <begin position="302"/>
        <end position="327"/>
    </location>
</feature>
<dbReference type="InterPro" id="IPR001220">
    <property type="entry name" value="Legume_lectin_dom"/>
</dbReference>
<proteinExistence type="inferred from homology"/>
<dbReference type="Proteomes" id="UP000594263">
    <property type="component" value="Unplaced"/>
</dbReference>
<keyword evidence="2" id="KW-0430">Lectin</keyword>
<evidence type="ECO:0000313" key="7">
    <source>
        <dbReference type="Proteomes" id="UP000594263"/>
    </source>
</evidence>
<evidence type="ECO:0000259" key="5">
    <source>
        <dbReference type="Pfam" id="PF00139"/>
    </source>
</evidence>
<comment type="similarity">
    <text evidence="1">Belongs to the leguminous lectin family.</text>
</comment>
<dbReference type="Gramene" id="Kaladp0037s0135.1.v1.1">
    <property type="protein sequence ID" value="Kaladp0037s0135.1.v1.1.CDS.1"/>
    <property type="gene ID" value="Kaladp0037s0135.v1.1"/>
</dbReference>
<evidence type="ECO:0000256" key="2">
    <source>
        <dbReference type="ARBA" id="ARBA00022734"/>
    </source>
</evidence>
<dbReference type="SUPFAM" id="SSF49899">
    <property type="entry name" value="Concanavalin A-like lectins/glucanases"/>
    <property type="match status" value="1"/>
</dbReference>
<evidence type="ECO:0000256" key="4">
    <source>
        <dbReference type="SAM" id="Phobius"/>
    </source>
</evidence>
<dbReference type="PANTHER" id="PTHR32401:SF15">
    <property type="entry name" value="L-TYPE LECTIN-DOMAIN CONTAINING RECEPTOR KINASE VIII.2-LIKE"/>
    <property type="match status" value="1"/>
</dbReference>
<reference evidence="6" key="1">
    <citation type="submission" date="2021-01" db="UniProtKB">
        <authorList>
            <consortium name="EnsemblPlants"/>
        </authorList>
    </citation>
    <scope>IDENTIFICATION</scope>
</reference>
<evidence type="ECO:0000256" key="1">
    <source>
        <dbReference type="ARBA" id="ARBA00007606"/>
    </source>
</evidence>
<evidence type="ECO:0000256" key="3">
    <source>
        <dbReference type="SAM" id="MobiDB-lite"/>
    </source>
</evidence>
<dbReference type="Gene3D" id="2.60.120.200">
    <property type="match status" value="1"/>
</dbReference>
<protein>
    <recommendedName>
        <fullName evidence="5">Legume lectin domain-containing protein</fullName>
    </recommendedName>
</protein>
<dbReference type="EnsemblPlants" id="Kaladp0037s0135.1.v1.1">
    <property type="protein sequence ID" value="Kaladp0037s0135.1.v1.1.CDS.1"/>
    <property type="gene ID" value="Kaladp0037s0135.v1.1"/>
</dbReference>
<dbReference type="OMA" id="MLFMWAI"/>
<keyword evidence="7" id="KW-1185">Reference proteome</keyword>
<evidence type="ECO:0000313" key="6">
    <source>
        <dbReference type="EnsemblPlants" id="Kaladp0037s0135.1.v1.1.CDS.1"/>
    </source>
</evidence>
<dbReference type="GO" id="GO:0030246">
    <property type="term" value="F:carbohydrate binding"/>
    <property type="evidence" value="ECO:0007669"/>
    <property type="project" value="UniProtKB-KW"/>
</dbReference>
<feature type="compositionally biased region" description="Basic and acidic residues" evidence="3">
    <location>
        <begin position="279"/>
        <end position="292"/>
    </location>
</feature>
<dbReference type="CDD" id="cd06899">
    <property type="entry name" value="lectin_legume_LecRK_Arcelin_ConA"/>
    <property type="match status" value="1"/>
</dbReference>
<keyword evidence="4" id="KW-0812">Transmembrane</keyword>
<keyword evidence="4" id="KW-0472">Membrane</keyword>
<dbReference type="InterPro" id="IPR013320">
    <property type="entry name" value="ConA-like_dom_sf"/>
</dbReference>
<accession>A0A7N0TH22</accession>
<dbReference type="InterPro" id="IPR050258">
    <property type="entry name" value="Leguminous_Lectin"/>
</dbReference>
<dbReference type="PANTHER" id="PTHR32401">
    <property type="entry name" value="CONCANAVALIN A-LIKE LECTIN FAMILY PROTEIN"/>
    <property type="match status" value="1"/>
</dbReference>